<gene>
    <name evidence="1" type="ORF">CC80DRAFT_280330</name>
</gene>
<dbReference type="Proteomes" id="UP000800035">
    <property type="component" value="Unassembled WGS sequence"/>
</dbReference>
<organism evidence="1 2">
    <name type="scientific">Byssothecium circinans</name>
    <dbReference type="NCBI Taxonomy" id="147558"/>
    <lineage>
        <taxon>Eukaryota</taxon>
        <taxon>Fungi</taxon>
        <taxon>Dikarya</taxon>
        <taxon>Ascomycota</taxon>
        <taxon>Pezizomycotina</taxon>
        <taxon>Dothideomycetes</taxon>
        <taxon>Pleosporomycetidae</taxon>
        <taxon>Pleosporales</taxon>
        <taxon>Massarineae</taxon>
        <taxon>Massarinaceae</taxon>
        <taxon>Byssothecium</taxon>
    </lineage>
</organism>
<dbReference type="EMBL" id="ML977041">
    <property type="protein sequence ID" value="KAF1949156.1"/>
    <property type="molecule type" value="Genomic_DNA"/>
</dbReference>
<sequence length="184" mass="21177">MRGDATPKAFYLLYPQHSRQRHNQVSYLHLDHHHTSYFIASSSPPNPTKALPHLPHMNRRQSTAQDTWIKKSIPGISNSTLKNERSLPFTSGVAIKHPSTHQPVTLDAVRNNVYKTKKSVVATDSNGDQGCTRDVRKRHSPTYMKDMVKLNARGEYARFTPSWTKSHQPIRNAVTKWTIRRWNK</sequence>
<evidence type="ECO:0000313" key="2">
    <source>
        <dbReference type="Proteomes" id="UP000800035"/>
    </source>
</evidence>
<dbReference type="AlphaFoldDB" id="A0A6A5TEG2"/>
<proteinExistence type="predicted"/>
<reference evidence="1" key="1">
    <citation type="journal article" date="2020" name="Stud. Mycol.">
        <title>101 Dothideomycetes genomes: a test case for predicting lifestyles and emergence of pathogens.</title>
        <authorList>
            <person name="Haridas S."/>
            <person name="Albert R."/>
            <person name="Binder M."/>
            <person name="Bloem J."/>
            <person name="Labutti K."/>
            <person name="Salamov A."/>
            <person name="Andreopoulos B."/>
            <person name="Baker S."/>
            <person name="Barry K."/>
            <person name="Bills G."/>
            <person name="Bluhm B."/>
            <person name="Cannon C."/>
            <person name="Castanera R."/>
            <person name="Culley D."/>
            <person name="Daum C."/>
            <person name="Ezra D."/>
            <person name="Gonzalez J."/>
            <person name="Henrissat B."/>
            <person name="Kuo A."/>
            <person name="Liang C."/>
            <person name="Lipzen A."/>
            <person name="Lutzoni F."/>
            <person name="Magnuson J."/>
            <person name="Mondo S."/>
            <person name="Nolan M."/>
            <person name="Ohm R."/>
            <person name="Pangilinan J."/>
            <person name="Park H.-J."/>
            <person name="Ramirez L."/>
            <person name="Alfaro M."/>
            <person name="Sun H."/>
            <person name="Tritt A."/>
            <person name="Yoshinaga Y."/>
            <person name="Zwiers L.-H."/>
            <person name="Turgeon B."/>
            <person name="Goodwin S."/>
            <person name="Spatafora J."/>
            <person name="Crous P."/>
            <person name="Grigoriev I."/>
        </authorList>
    </citation>
    <scope>NUCLEOTIDE SEQUENCE</scope>
    <source>
        <strain evidence="1">CBS 675.92</strain>
    </source>
</reference>
<accession>A0A6A5TEG2</accession>
<protein>
    <submittedName>
        <fullName evidence="1">Uncharacterized protein</fullName>
    </submittedName>
</protein>
<evidence type="ECO:0000313" key="1">
    <source>
        <dbReference type="EMBL" id="KAF1949156.1"/>
    </source>
</evidence>
<name>A0A6A5TEG2_9PLEO</name>
<keyword evidence="2" id="KW-1185">Reference proteome</keyword>